<keyword evidence="7" id="KW-1185">Reference proteome</keyword>
<sequence length="209" mass="22843">MPSKVEGARRRPSQERAKATRDRILDTAARLFGQRGIAATSTNRIAAEAGVSIGTVYRYFSDRAVMVDELLERMLGDIEARFVQRVLDRPDEPFAETMRAVLEVVAEDLVARAGLVRALVAGLQYYSSGLPEFEPRLRGVVKTLLIRTLGPGDDHTYEVMSLVVLNTSFAAVVRVAVSDMDPHQRAEALDMTARVLAALLVSESTAIAG</sequence>
<dbReference type="Pfam" id="PF00440">
    <property type="entry name" value="TetR_N"/>
    <property type="match status" value="1"/>
</dbReference>
<dbReference type="InterPro" id="IPR009057">
    <property type="entry name" value="Homeodomain-like_sf"/>
</dbReference>
<dbReference type="EMBL" id="AP023396">
    <property type="protein sequence ID" value="BCK52993.1"/>
    <property type="molecule type" value="Genomic_DNA"/>
</dbReference>
<keyword evidence="2 4" id="KW-0238">DNA-binding</keyword>
<dbReference type="PROSITE" id="PS50977">
    <property type="entry name" value="HTH_TETR_2"/>
    <property type="match status" value="1"/>
</dbReference>
<dbReference type="RefSeq" id="WP_187686615.1">
    <property type="nucleotide sequence ID" value="NZ_AP023396.1"/>
</dbReference>
<evidence type="ECO:0000313" key="7">
    <source>
        <dbReference type="Proteomes" id="UP000516173"/>
    </source>
</evidence>
<feature type="domain" description="HTH tetR-type" evidence="5">
    <location>
        <begin position="18"/>
        <end position="78"/>
    </location>
</feature>
<dbReference type="GeneID" id="80345385"/>
<evidence type="ECO:0000256" key="3">
    <source>
        <dbReference type="ARBA" id="ARBA00023163"/>
    </source>
</evidence>
<reference evidence="6 7" key="1">
    <citation type="submission" date="2020-08" db="EMBL/GenBank/DDBJ databases">
        <title>Genome Sequencing of Nocardia wallacei strain FMUON74 and assembly.</title>
        <authorList>
            <person name="Toyokawa M."/>
            <person name="Uesaka K."/>
        </authorList>
    </citation>
    <scope>NUCLEOTIDE SEQUENCE [LARGE SCALE GENOMIC DNA]</scope>
    <source>
        <strain evidence="6 7">FMUON74</strain>
    </source>
</reference>
<evidence type="ECO:0000256" key="2">
    <source>
        <dbReference type="ARBA" id="ARBA00023125"/>
    </source>
</evidence>
<evidence type="ECO:0000256" key="4">
    <source>
        <dbReference type="PROSITE-ProRule" id="PRU00335"/>
    </source>
</evidence>
<evidence type="ECO:0000256" key="1">
    <source>
        <dbReference type="ARBA" id="ARBA00023015"/>
    </source>
</evidence>
<protein>
    <recommendedName>
        <fullName evidence="5">HTH tetR-type domain-containing protein</fullName>
    </recommendedName>
</protein>
<dbReference type="InterPro" id="IPR050109">
    <property type="entry name" value="HTH-type_TetR-like_transc_reg"/>
</dbReference>
<dbReference type="Gene3D" id="1.10.357.10">
    <property type="entry name" value="Tetracycline Repressor, domain 2"/>
    <property type="match status" value="1"/>
</dbReference>
<keyword evidence="1" id="KW-0805">Transcription regulation</keyword>
<dbReference type="PRINTS" id="PR00455">
    <property type="entry name" value="HTHTETR"/>
</dbReference>
<evidence type="ECO:0000313" key="6">
    <source>
        <dbReference type="EMBL" id="BCK52993.1"/>
    </source>
</evidence>
<name>A0A7G1KFD4_9NOCA</name>
<dbReference type="AlphaFoldDB" id="A0A7G1KFD4"/>
<dbReference type="KEGG" id="nwl:NWFMUON74_07650"/>
<proteinExistence type="predicted"/>
<gene>
    <name evidence="6" type="ORF">NWFMUON74_07650</name>
</gene>
<dbReference type="GO" id="GO:0000976">
    <property type="term" value="F:transcription cis-regulatory region binding"/>
    <property type="evidence" value="ECO:0007669"/>
    <property type="project" value="TreeGrafter"/>
</dbReference>
<evidence type="ECO:0000259" key="5">
    <source>
        <dbReference type="PROSITE" id="PS50977"/>
    </source>
</evidence>
<dbReference type="GO" id="GO:0003700">
    <property type="term" value="F:DNA-binding transcription factor activity"/>
    <property type="evidence" value="ECO:0007669"/>
    <property type="project" value="TreeGrafter"/>
</dbReference>
<feature type="DNA-binding region" description="H-T-H motif" evidence="4">
    <location>
        <begin position="41"/>
        <end position="60"/>
    </location>
</feature>
<dbReference type="PANTHER" id="PTHR30055">
    <property type="entry name" value="HTH-TYPE TRANSCRIPTIONAL REGULATOR RUTR"/>
    <property type="match status" value="1"/>
</dbReference>
<keyword evidence="3" id="KW-0804">Transcription</keyword>
<organism evidence="6 7">
    <name type="scientific">Nocardia wallacei</name>
    <dbReference type="NCBI Taxonomy" id="480035"/>
    <lineage>
        <taxon>Bacteria</taxon>
        <taxon>Bacillati</taxon>
        <taxon>Actinomycetota</taxon>
        <taxon>Actinomycetes</taxon>
        <taxon>Mycobacteriales</taxon>
        <taxon>Nocardiaceae</taxon>
        <taxon>Nocardia</taxon>
    </lineage>
</organism>
<dbReference type="SUPFAM" id="SSF46689">
    <property type="entry name" value="Homeodomain-like"/>
    <property type="match status" value="1"/>
</dbReference>
<dbReference type="PANTHER" id="PTHR30055:SF234">
    <property type="entry name" value="HTH-TYPE TRANSCRIPTIONAL REGULATOR BETI"/>
    <property type="match status" value="1"/>
</dbReference>
<dbReference type="Proteomes" id="UP000516173">
    <property type="component" value="Chromosome"/>
</dbReference>
<accession>A0A7G1KFD4</accession>
<dbReference type="InterPro" id="IPR001647">
    <property type="entry name" value="HTH_TetR"/>
</dbReference>